<sequence>MSRSLLIRGMIAGIIAAVLVALFARAFAEPSIDLAIGFETAHEHMAHADMASMSVPEEAELVSRATQKGLGLLTAITLYGAAVGGIFSLVFAAAYGRIGMIGPRTLSLLLAIAAFFAVALVPALKYPPTPPAVGLHETVGFRTAAFFAAIGLSLAALAIAFSLGRGLAEKFGGFNGSIGAVVIYIVTVFIAQAVLPEINEVPNDFPATVLWDFRVASIAMQGVLWSIIGVGFGMMAESVLRKEQ</sequence>
<dbReference type="OrthoDB" id="6851830at2"/>
<dbReference type="Proteomes" id="UP000056968">
    <property type="component" value="Chromosome"/>
</dbReference>
<evidence type="ECO:0008006" key="4">
    <source>
        <dbReference type="Google" id="ProtNLM"/>
    </source>
</evidence>
<evidence type="ECO:0000313" key="2">
    <source>
        <dbReference type="EMBL" id="ALR19322.1"/>
    </source>
</evidence>
<dbReference type="EMBL" id="CP013264">
    <property type="protein sequence ID" value="ALR19322.1"/>
    <property type="molecule type" value="Genomic_DNA"/>
</dbReference>
<organism evidence="2 3">
    <name type="scientific">Sphingobium baderi</name>
    <dbReference type="NCBI Taxonomy" id="1332080"/>
    <lineage>
        <taxon>Bacteria</taxon>
        <taxon>Pseudomonadati</taxon>
        <taxon>Pseudomonadota</taxon>
        <taxon>Alphaproteobacteria</taxon>
        <taxon>Sphingomonadales</taxon>
        <taxon>Sphingomonadaceae</taxon>
        <taxon>Sphingobium</taxon>
    </lineage>
</organism>
<keyword evidence="1" id="KW-1133">Transmembrane helix</keyword>
<reference evidence="2 3" key="1">
    <citation type="submission" date="2015-11" db="EMBL/GenBank/DDBJ databases">
        <title>A Two-component Flavoprotein Monooxygenase System MeaXY Responsible for para-Hydroxylation of 2-Methyl-6-ethylaniline and 2,6-Diethylaniline in Sphingobium baderi DE-13.</title>
        <authorList>
            <person name="Cheng M."/>
            <person name="Meng Q."/>
            <person name="Yang Y."/>
            <person name="Chu C."/>
            <person name="Yan X."/>
            <person name="He J."/>
            <person name="Li S."/>
        </authorList>
    </citation>
    <scope>NUCLEOTIDE SEQUENCE [LARGE SCALE GENOMIC DNA]</scope>
    <source>
        <strain evidence="2 3">DE-13</strain>
    </source>
</reference>
<keyword evidence="3" id="KW-1185">Reference proteome</keyword>
<evidence type="ECO:0000256" key="1">
    <source>
        <dbReference type="SAM" id="Phobius"/>
    </source>
</evidence>
<gene>
    <name evidence="2" type="ORF">ATN00_02385</name>
</gene>
<dbReference type="InterPro" id="IPR012666">
    <property type="entry name" value="CbtA_put"/>
</dbReference>
<dbReference type="AlphaFoldDB" id="A0A0S3EV70"/>
<dbReference type="STRING" id="1332080.ATN00_02385"/>
<dbReference type="KEGG" id="sbd:ATN00_02385"/>
<protein>
    <recommendedName>
        <fullName evidence="4">Cobalt transporter</fullName>
    </recommendedName>
</protein>
<accession>A0A0S3EV70</accession>
<feature type="transmembrane region" description="Helical" evidence="1">
    <location>
        <begin position="215"/>
        <end position="236"/>
    </location>
</feature>
<keyword evidence="1" id="KW-0812">Transmembrane</keyword>
<feature type="transmembrane region" description="Helical" evidence="1">
    <location>
        <begin position="70"/>
        <end position="94"/>
    </location>
</feature>
<evidence type="ECO:0000313" key="3">
    <source>
        <dbReference type="Proteomes" id="UP000056968"/>
    </source>
</evidence>
<name>A0A0S3EV70_9SPHN</name>
<dbReference type="RefSeq" id="WP_062061628.1">
    <property type="nucleotide sequence ID" value="NZ_CP013264.1"/>
</dbReference>
<feature type="transmembrane region" description="Helical" evidence="1">
    <location>
        <begin position="176"/>
        <end position="195"/>
    </location>
</feature>
<dbReference type="Pfam" id="PF09490">
    <property type="entry name" value="CbtA"/>
    <property type="match status" value="1"/>
</dbReference>
<proteinExistence type="predicted"/>
<feature type="transmembrane region" description="Helical" evidence="1">
    <location>
        <begin position="106"/>
        <end position="124"/>
    </location>
</feature>
<keyword evidence="1" id="KW-0472">Membrane</keyword>
<feature type="transmembrane region" description="Helical" evidence="1">
    <location>
        <begin position="144"/>
        <end position="164"/>
    </location>
</feature>